<dbReference type="RefSeq" id="WP_004295240.1">
    <property type="nucleotide sequence ID" value="NZ_CP069794.1"/>
</dbReference>
<evidence type="ECO:0000313" key="1">
    <source>
        <dbReference type="EMBL" id="RHF03371.1"/>
    </source>
</evidence>
<dbReference type="PROSITE" id="PS51257">
    <property type="entry name" value="PROKAR_LIPOPROTEIN"/>
    <property type="match status" value="1"/>
</dbReference>
<sequence>MKKFILMTMTATLMAGCSTDEENECTSPPNEYPVEIMASAGVSGIQTRGPINTGQSVTAGFIASASGGDYSTNLWTAAGTFTASTTASATFSLTPAQYYPADGSTVHIKGYYPQGTLSGNTVTFSETDGSNDVMISGEASGNKTTGGALAFTFNHLLTQLQFTFKAGTGFPATGKTVTSITLKNQQTPASLNINDGTVSYNPAGAGITFTGSYAISADPGTTATIYPMVKSGATNVVMDIVAGGVTYPNVTVNLNTETGKAHNIILTFTPKGIIVSAIVTPWVTGGTGASVVQ</sequence>
<dbReference type="InterPro" id="IPR025049">
    <property type="entry name" value="Mfa-like_1"/>
</dbReference>
<dbReference type="EMBL" id="QSLA01000028">
    <property type="protein sequence ID" value="RHF03371.1"/>
    <property type="molecule type" value="Genomic_DNA"/>
</dbReference>
<dbReference type="InterPro" id="IPR042278">
    <property type="entry name" value="Mfa-like_1_N"/>
</dbReference>
<evidence type="ECO:0000313" key="4">
    <source>
        <dbReference type="Proteomes" id="UP000283538"/>
    </source>
</evidence>
<accession>A0A380YI67</accession>
<dbReference type="Gene3D" id="2.60.40.2620">
    <property type="entry name" value="Fimbrillin-like"/>
    <property type="match status" value="1"/>
</dbReference>
<dbReference type="EMBL" id="UFSX01000001">
    <property type="protein sequence ID" value="SUV28203.1"/>
    <property type="molecule type" value="Genomic_DNA"/>
</dbReference>
<evidence type="ECO:0000313" key="3">
    <source>
        <dbReference type="Proteomes" id="UP000254424"/>
    </source>
</evidence>
<proteinExistence type="predicted"/>
<gene>
    <name evidence="1" type="ORF">DW701_16375</name>
    <name evidence="2" type="ORF">NCTC11155_00150</name>
</gene>
<dbReference type="Proteomes" id="UP000283538">
    <property type="component" value="Unassembled WGS sequence"/>
</dbReference>
<evidence type="ECO:0000313" key="2">
    <source>
        <dbReference type="EMBL" id="SUV28203.1"/>
    </source>
</evidence>
<dbReference type="Gene3D" id="2.60.40.2630">
    <property type="match status" value="1"/>
</dbReference>
<organism evidence="2 3">
    <name type="scientific">Bacteroides eggerthii</name>
    <dbReference type="NCBI Taxonomy" id="28111"/>
    <lineage>
        <taxon>Bacteria</taxon>
        <taxon>Pseudomonadati</taxon>
        <taxon>Bacteroidota</taxon>
        <taxon>Bacteroidia</taxon>
        <taxon>Bacteroidales</taxon>
        <taxon>Bacteroidaceae</taxon>
        <taxon>Bacteroides</taxon>
    </lineage>
</organism>
<dbReference type="Pfam" id="PF13149">
    <property type="entry name" value="Mfa_like_1"/>
    <property type="match status" value="1"/>
</dbReference>
<dbReference type="OrthoDB" id="1097630at2"/>
<dbReference type="CDD" id="cd13120">
    <property type="entry name" value="BF2867_like_N"/>
    <property type="match status" value="1"/>
</dbReference>
<reference evidence="2 3" key="1">
    <citation type="submission" date="2018-06" db="EMBL/GenBank/DDBJ databases">
        <authorList>
            <consortium name="Pathogen Informatics"/>
            <person name="Doyle S."/>
        </authorList>
    </citation>
    <scope>NUCLEOTIDE SEQUENCE [LARGE SCALE GENOMIC DNA]</scope>
    <source>
        <strain evidence="2 3">NCTC11155</strain>
    </source>
</reference>
<name>A0A380YI67_9BACE</name>
<dbReference type="AlphaFoldDB" id="A0A380YI67"/>
<keyword evidence="2" id="KW-0449">Lipoprotein</keyword>
<dbReference type="GeneID" id="93070093"/>
<dbReference type="CDD" id="cd13121">
    <property type="entry name" value="BF2867_like_C"/>
    <property type="match status" value="1"/>
</dbReference>
<dbReference type="Proteomes" id="UP000254424">
    <property type="component" value="Unassembled WGS sequence"/>
</dbReference>
<reference evidence="1 4" key="2">
    <citation type="submission" date="2018-08" db="EMBL/GenBank/DDBJ databases">
        <title>A genome reference for cultivated species of the human gut microbiota.</title>
        <authorList>
            <person name="Zou Y."/>
            <person name="Xue W."/>
            <person name="Luo G."/>
        </authorList>
    </citation>
    <scope>NUCLEOTIDE SEQUENCE [LARGE SCALE GENOMIC DNA]</scope>
    <source>
        <strain evidence="1 4">AM26-26AC</strain>
    </source>
</reference>
<protein>
    <submittedName>
        <fullName evidence="2">Putative lipoprotein</fullName>
    </submittedName>
</protein>